<evidence type="ECO:0000313" key="12">
    <source>
        <dbReference type="Proteomes" id="UP000759131"/>
    </source>
</evidence>
<dbReference type="GO" id="GO:0055064">
    <property type="term" value="P:chloride ion homeostasis"/>
    <property type="evidence" value="ECO:0007669"/>
    <property type="project" value="TreeGrafter"/>
</dbReference>
<dbReference type="EMBL" id="OC864576">
    <property type="protein sequence ID" value="CAD7631808.1"/>
    <property type="molecule type" value="Genomic_DNA"/>
</dbReference>
<comment type="subcellular location">
    <subcellularLocation>
        <location evidence="1">Membrane</location>
        <topology evidence="1">Multi-pass membrane protein</topology>
    </subcellularLocation>
</comment>
<feature type="transmembrane region" description="Helical" evidence="8">
    <location>
        <begin position="216"/>
        <end position="237"/>
    </location>
</feature>
<evidence type="ECO:0000259" key="9">
    <source>
        <dbReference type="Pfam" id="PF00324"/>
    </source>
</evidence>
<accession>A0A7R9KZ68</accession>
<evidence type="ECO:0000259" key="10">
    <source>
        <dbReference type="Pfam" id="PF03522"/>
    </source>
</evidence>
<name>A0A7R9KZ68_9ACAR</name>
<dbReference type="Proteomes" id="UP000759131">
    <property type="component" value="Unassembled WGS sequence"/>
</dbReference>
<dbReference type="Pfam" id="PF00324">
    <property type="entry name" value="AA_permease"/>
    <property type="match status" value="1"/>
</dbReference>
<keyword evidence="12" id="KW-1185">Reference proteome</keyword>
<dbReference type="InterPro" id="IPR002948">
    <property type="entry name" value="SLC12A3"/>
</dbReference>
<evidence type="ECO:0000256" key="1">
    <source>
        <dbReference type="ARBA" id="ARBA00004141"/>
    </source>
</evidence>
<feature type="domain" description="SLC12A transporter C-terminal" evidence="10">
    <location>
        <begin position="650"/>
        <end position="707"/>
    </location>
</feature>
<gene>
    <name evidence="11" type="ORF">OSB1V03_LOCUS12217</name>
</gene>
<dbReference type="Pfam" id="PF03522">
    <property type="entry name" value="SLC12"/>
    <property type="match status" value="2"/>
</dbReference>
<evidence type="ECO:0000313" key="11">
    <source>
        <dbReference type="EMBL" id="CAD7631808.1"/>
    </source>
</evidence>
<evidence type="ECO:0000256" key="8">
    <source>
        <dbReference type="SAM" id="Phobius"/>
    </source>
</evidence>
<keyword evidence="5 8" id="KW-0812">Transmembrane</keyword>
<dbReference type="GO" id="GO:0016020">
    <property type="term" value="C:membrane"/>
    <property type="evidence" value="ECO:0007669"/>
    <property type="project" value="UniProtKB-SubCell"/>
</dbReference>
<organism evidence="11">
    <name type="scientific">Medioppia subpectinata</name>
    <dbReference type="NCBI Taxonomy" id="1979941"/>
    <lineage>
        <taxon>Eukaryota</taxon>
        <taxon>Metazoa</taxon>
        <taxon>Ecdysozoa</taxon>
        <taxon>Arthropoda</taxon>
        <taxon>Chelicerata</taxon>
        <taxon>Arachnida</taxon>
        <taxon>Acari</taxon>
        <taxon>Acariformes</taxon>
        <taxon>Sarcoptiformes</taxon>
        <taxon>Oribatida</taxon>
        <taxon>Brachypylina</taxon>
        <taxon>Oppioidea</taxon>
        <taxon>Oppiidae</taxon>
        <taxon>Medioppia</taxon>
    </lineage>
</organism>
<keyword evidence="7 8" id="KW-0472">Membrane</keyword>
<comment type="similarity">
    <text evidence="2">Belongs to the SLC12A transporter family.</text>
</comment>
<dbReference type="GO" id="GO:0055075">
    <property type="term" value="P:potassium ion homeostasis"/>
    <property type="evidence" value="ECO:0007669"/>
    <property type="project" value="TreeGrafter"/>
</dbReference>
<dbReference type="GO" id="GO:0006884">
    <property type="term" value="P:cell volume homeostasis"/>
    <property type="evidence" value="ECO:0007669"/>
    <property type="project" value="TreeGrafter"/>
</dbReference>
<dbReference type="InterPro" id="IPR004842">
    <property type="entry name" value="SLC12A_fam"/>
</dbReference>
<sequence length="1043" mass="116903">MNLVSQTVDEMKAYTTDQMSGRNNPAFHDDSEDIIVEDLPPAFPKYKRSIVLPSFLKGLGLNKSNEISLIEQSSEIPPQSPKEVAPKMDFYVNEMIKERRPDIEDIHLPRELRSKFKKKGEDIEDNNESESNPSSKFGWIDGVYIRTMMNLFGVMLFLRMGWMAGQAGVILALVQILVATIITVITTTSMIALCTNGDIGGGGIYSMISRTVGHEAGGVIGFLFTFTNAAFVGLNVLGTAESITDILNVFGKGICEVPSGLNDMRILGFICLILTAAIPLISLQFEAKTMMFFFLTLVISLTDYFVGALIPPTEKQQGMGVAYWHKYVIVPNLLPVWEGATFFNVFSVFFPSVTGIFTGASMSADLKEPASAITKGTFLAIGTTSTTYALIVIFLGFTVVRYADGDPSQIIFNNQTCTAPNGCEFGLINDYQTMAKSGALYHTGIAVDPLIYAGIFAATLSSALGCYMAAPRIFQAFCDDHLVPVIGWFGKGYGPARDPRHGYIVTFIIGGIFVAIGSVDTASTWISNFYLGAFFMVNFALFHVSLVNPISFRPSFKFYNKWISLIIGLFCICLMYLFDPISASVVIGLTIIIYLLMLFVDPAKANWGTANDACCFDCARSITYRLNVQEHHIKNYRPIILALSGNPKNRQVLVDMADRMTKKHGMLFLSHITEGPLSYKTRERVIDGQKAWIKSEKINAFYKLTRERVIDGQKAWIKSEKINAFYKLVESDSLSDGLRSQLHSTGVGKFAPNIVMIGYKSNWKTCKEDDLRDYYDTIHNVLESHYSLIILRVKEGIDFSDYFVAAFNNYVTVNDTENVLNASDIYSLSRDIDAQTAGNNTRTSLTHIECQQLSNRFKYKQRPGFVDVWWLSDDGGLTLLIPYILKNEKLWRKCKLRVFSVTDGTEDTNQLKDDLCELLNKFRIPFADVYALSYENVDPSVETKAKFDSILENSMTNELMPIIKTSAKELISFKEQTIKTLKLREMLVKYSKTSTMIALTLPIPRKYKCSATLYMCWLEVLTYDMPPLLMIRGNHESVLTFYC</sequence>
<feature type="domain" description="SLC12A transporter C-terminal" evidence="10">
    <location>
        <begin position="708"/>
        <end position="1043"/>
    </location>
</feature>
<feature type="transmembrane region" description="Helical" evidence="8">
    <location>
        <begin position="342"/>
        <end position="364"/>
    </location>
</feature>
<dbReference type="AlphaFoldDB" id="A0A7R9KZ68"/>
<dbReference type="GO" id="GO:1990573">
    <property type="term" value="P:potassium ion import across plasma membrane"/>
    <property type="evidence" value="ECO:0007669"/>
    <property type="project" value="TreeGrafter"/>
</dbReference>
<dbReference type="Gene3D" id="1.20.1740.10">
    <property type="entry name" value="Amino acid/polyamine transporter I"/>
    <property type="match status" value="1"/>
</dbReference>
<dbReference type="PANTHER" id="PTHR11827">
    <property type="entry name" value="SOLUTE CARRIER FAMILY 12, CATION COTRANSPORTERS"/>
    <property type="match status" value="1"/>
</dbReference>
<dbReference type="InterPro" id="IPR018491">
    <property type="entry name" value="SLC12_C"/>
</dbReference>
<evidence type="ECO:0000256" key="2">
    <source>
        <dbReference type="ARBA" id="ARBA00010593"/>
    </source>
</evidence>
<feature type="transmembrane region" description="Helical" evidence="8">
    <location>
        <begin position="266"/>
        <end position="285"/>
    </location>
</feature>
<dbReference type="InterPro" id="IPR004841">
    <property type="entry name" value="AA-permease/SLC12A_dom"/>
</dbReference>
<evidence type="ECO:0000256" key="6">
    <source>
        <dbReference type="ARBA" id="ARBA00022989"/>
    </source>
</evidence>
<evidence type="ECO:0000256" key="4">
    <source>
        <dbReference type="ARBA" id="ARBA00022448"/>
    </source>
</evidence>
<feature type="transmembrane region" description="Helical" evidence="8">
    <location>
        <begin position="450"/>
        <end position="470"/>
    </location>
</feature>
<feature type="transmembrane region" description="Helical" evidence="8">
    <location>
        <begin position="558"/>
        <end position="577"/>
    </location>
</feature>
<feature type="domain" description="Amino acid permease/ SLC12A" evidence="9">
    <location>
        <begin position="143"/>
        <end position="638"/>
    </location>
</feature>
<dbReference type="GO" id="GO:0055078">
    <property type="term" value="P:sodium ion homeostasis"/>
    <property type="evidence" value="ECO:0007669"/>
    <property type="project" value="TreeGrafter"/>
</dbReference>
<dbReference type="FunFam" id="1.20.1740.10:FF:000013">
    <property type="entry name" value="Solute carrier family 12 member"/>
    <property type="match status" value="1"/>
</dbReference>
<dbReference type="OrthoDB" id="2020542at2759"/>
<evidence type="ECO:0000256" key="3">
    <source>
        <dbReference type="ARBA" id="ARBA00019359"/>
    </source>
</evidence>
<keyword evidence="6 8" id="KW-1133">Transmembrane helix</keyword>
<dbReference type="PANTHER" id="PTHR11827:SF103">
    <property type="entry name" value="SODIUM CHLORIDE COTRANSPORTER 69, ISOFORM E"/>
    <property type="match status" value="1"/>
</dbReference>
<feature type="transmembrane region" description="Helical" evidence="8">
    <location>
        <begin position="501"/>
        <end position="519"/>
    </location>
</feature>
<feature type="transmembrane region" description="Helical" evidence="8">
    <location>
        <begin position="376"/>
        <end position="397"/>
    </location>
</feature>
<dbReference type="EMBL" id="CAJPIZ010010001">
    <property type="protein sequence ID" value="CAG2112238.1"/>
    <property type="molecule type" value="Genomic_DNA"/>
</dbReference>
<dbReference type="GO" id="GO:0008511">
    <property type="term" value="F:sodium:potassium:chloride symporter activity"/>
    <property type="evidence" value="ECO:0007669"/>
    <property type="project" value="TreeGrafter"/>
</dbReference>
<dbReference type="PRINTS" id="PR01230">
    <property type="entry name" value="NACLTRNSPORT"/>
</dbReference>
<feature type="transmembrane region" description="Helical" evidence="8">
    <location>
        <begin position="168"/>
        <end position="195"/>
    </location>
</feature>
<proteinExistence type="inferred from homology"/>
<evidence type="ECO:0000256" key="5">
    <source>
        <dbReference type="ARBA" id="ARBA00022692"/>
    </source>
</evidence>
<feature type="transmembrane region" description="Helical" evidence="8">
    <location>
        <begin position="292"/>
        <end position="310"/>
    </location>
</feature>
<protein>
    <recommendedName>
        <fullName evidence="3">Solute carrier family 12 member 9</fullName>
    </recommendedName>
</protein>
<reference evidence="11" key="1">
    <citation type="submission" date="2020-11" db="EMBL/GenBank/DDBJ databases">
        <authorList>
            <person name="Tran Van P."/>
        </authorList>
    </citation>
    <scope>NUCLEOTIDE SEQUENCE</scope>
</reference>
<evidence type="ECO:0000256" key="7">
    <source>
        <dbReference type="ARBA" id="ARBA00023136"/>
    </source>
</evidence>
<feature type="transmembrane region" description="Helical" evidence="8">
    <location>
        <begin position="525"/>
        <end position="546"/>
    </location>
</feature>
<keyword evidence="4" id="KW-0813">Transport</keyword>